<accession>Q7F0Q4</accession>
<organism evidence="2 3">
    <name type="scientific">Oryza sativa subsp. japonica</name>
    <name type="common">Rice</name>
    <dbReference type="NCBI Taxonomy" id="39947"/>
    <lineage>
        <taxon>Eukaryota</taxon>
        <taxon>Viridiplantae</taxon>
        <taxon>Streptophyta</taxon>
        <taxon>Embryophyta</taxon>
        <taxon>Tracheophyta</taxon>
        <taxon>Spermatophyta</taxon>
        <taxon>Magnoliopsida</taxon>
        <taxon>Liliopsida</taxon>
        <taxon>Poales</taxon>
        <taxon>Poaceae</taxon>
        <taxon>BOP clade</taxon>
        <taxon>Oryzoideae</taxon>
        <taxon>Oryzeae</taxon>
        <taxon>Oryzinae</taxon>
        <taxon>Oryza</taxon>
        <taxon>Oryza sativa</taxon>
    </lineage>
</organism>
<gene>
    <name evidence="2" type="primary">P0038F10.110</name>
</gene>
<reference evidence="3" key="1">
    <citation type="journal article" date="2005" name="Nature">
        <title>The map-based sequence of the rice genome.</title>
        <authorList>
            <consortium name="International rice genome sequencing project (IRGSP)"/>
            <person name="Matsumoto T."/>
            <person name="Wu J."/>
            <person name="Kanamori H."/>
            <person name="Katayose Y."/>
            <person name="Fujisawa M."/>
            <person name="Namiki N."/>
            <person name="Mizuno H."/>
            <person name="Yamamoto K."/>
            <person name="Antonio B.A."/>
            <person name="Baba T."/>
            <person name="Sakata K."/>
            <person name="Nagamura Y."/>
            <person name="Aoki H."/>
            <person name="Arikawa K."/>
            <person name="Arita K."/>
            <person name="Bito T."/>
            <person name="Chiden Y."/>
            <person name="Fujitsuka N."/>
            <person name="Fukunaka R."/>
            <person name="Hamada M."/>
            <person name="Harada C."/>
            <person name="Hayashi A."/>
            <person name="Hijishita S."/>
            <person name="Honda M."/>
            <person name="Hosokawa S."/>
            <person name="Ichikawa Y."/>
            <person name="Idonuma A."/>
            <person name="Iijima M."/>
            <person name="Ikeda M."/>
            <person name="Ikeno M."/>
            <person name="Ito K."/>
            <person name="Ito S."/>
            <person name="Ito T."/>
            <person name="Ito Y."/>
            <person name="Ito Y."/>
            <person name="Iwabuchi A."/>
            <person name="Kamiya K."/>
            <person name="Karasawa W."/>
            <person name="Kurita K."/>
            <person name="Katagiri S."/>
            <person name="Kikuta A."/>
            <person name="Kobayashi H."/>
            <person name="Kobayashi N."/>
            <person name="Machita K."/>
            <person name="Maehara T."/>
            <person name="Masukawa M."/>
            <person name="Mizubayashi T."/>
            <person name="Mukai Y."/>
            <person name="Nagasaki H."/>
            <person name="Nagata Y."/>
            <person name="Naito S."/>
            <person name="Nakashima M."/>
            <person name="Nakama Y."/>
            <person name="Nakamichi Y."/>
            <person name="Nakamura M."/>
            <person name="Meguro A."/>
            <person name="Negishi M."/>
            <person name="Ohta I."/>
            <person name="Ohta T."/>
            <person name="Okamoto M."/>
            <person name="Ono N."/>
            <person name="Saji S."/>
            <person name="Sakaguchi M."/>
            <person name="Sakai K."/>
            <person name="Shibata M."/>
            <person name="Shimokawa T."/>
            <person name="Song J."/>
            <person name="Takazaki Y."/>
            <person name="Terasawa K."/>
            <person name="Tsugane M."/>
            <person name="Tsuji K."/>
            <person name="Ueda S."/>
            <person name="Waki K."/>
            <person name="Yamagata H."/>
            <person name="Yamamoto M."/>
            <person name="Yamamoto S."/>
            <person name="Yamane H."/>
            <person name="Yoshiki S."/>
            <person name="Yoshihara R."/>
            <person name="Yukawa K."/>
            <person name="Zhong H."/>
            <person name="Yano M."/>
            <person name="Yuan Q."/>
            <person name="Ouyang S."/>
            <person name="Liu J."/>
            <person name="Jones K.M."/>
            <person name="Gansberger K."/>
            <person name="Moffat K."/>
            <person name="Hill J."/>
            <person name="Bera J."/>
            <person name="Fadrosh D."/>
            <person name="Jin S."/>
            <person name="Johri S."/>
            <person name="Kim M."/>
            <person name="Overton L."/>
            <person name="Reardon M."/>
            <person name="Tsitrin T."/>
            <person name="Vuong H."/>
            <person name="Weaver B."/>
            <person name="Ciecko A."/>
            <person name="Tallon L."/>
            <person name="Jackson J."/>
            <person name="Pai G."/>
            <person name="Aken S.V."/>
            <person name="Utterback T."/>
            <person name="Reidmuller S."/>
            <person name="Feldblyum T."/>
            <person name="Hsiao J."/>
            <person name="Zismann V."/>
            <person name="Iobst S."/>
            <person name="de Vazeille A.R."/>
            <person name="Buell C.R."/>
            <person name="Ying K."/>
            <person name="Li Y."/>
            <person name="Lu T."/>
            <person name="Huang Y."/>
            <person name="Zhao Q."/>
            <person name="Feng Q."/>
            <person name="Zhang L."/>
            <person name="Zhu J."/>
            <person name="Weng Q."/>
            <person name="Mu J."/>
            <person name="Lu Y."/>
            <person name="Fan D."/>
            <person name="Liu Y."/>
            <person name="Guan J."/>
            <person name="Zhang Y."/>
            <person name="Yu S."/>
            <person name="Liu X."/>
            <person name="Zhang Y."/>
            <person name="Hong G."/>
            <person name="Han B."/>
            <person name="Choisne N."/>
            <person name="Demange N."/>
            <person name="Orjeda G."/>
            <person name="Samain S."/>
            <person name="Cattolico L."/>
            <person name="Pelletier E."/>
            <person name="Couloux A."/>
            <person name="Segurens B."/>
            <person name="Wincker P."/>
            <person name="D'Hont A."/>
            <person name="Scarpelli C."/>
            <person name="Weissenbach J."/>
            <person name="Salanoubat M."/>
            <person name="Quetier F."/>
            <person name="Yu Y."/>
            <person name="Kim H.R."/>
            <person name="Rambo T."/>
            <person name="Currie J."/>
            <person name="Collura K."/>
            <person name="Luo M."/>
            <person name="Yang T."/>
            <person name="Ammiraju J.S.S."/>
            <person name="Engler F."/>
            <person name="Soderlund C."/>
            <person name="Wing R.A."/>
            <person name="Palmer L.E."/>
            <person name="de la Bastide M."/>
            <person name="Spiegel L."/>
            <person name="Nascimento L."/>
            <person name="Zutavern T."/>
            <person name="O'Shaughnessy A."/>
            <person name="Dike S."/>
            <person name="Dedhia N."/>
            <person name="Preston R."/>
            <person name="Balija V."/>
            <person name="McCombie W.R."/>
            <person name="Chow T."/>
            <person name="Chen H."/>
            <person name="Chung M."/>
            <person name="Chen C."/>
            <person name="Shaw J."/>
            <person name="Wu H."/>
            <person name="Hsiao K."/>
            <person name="Chao Y."/>
            <person name="Chu M."/>
            <person name="Cheng C."/>
            <person name="Hour A."/>
            <person name="Lee P."/>
            <person name="Lin S."/>
            <person name="Lin Y."/>
            <person name="Liou J."/>
            <person name="Liu S."/>
            <person name="Hsing Y."/>
            <person name="Raghuvanshi S."/>
            <person name="Mohanty A."/>
            <person name="Bharti A.K."/>
            <person name="Gaur A."/>
            <person name="Gupta V."/>
            <person name="Kumar D."/>
            <person name="Ravi V."/>
            <person name="Vij S."/>
            <person name="Kapur A."/>
            <person name="Khurana P."/>
            <person name="Khurana P."/>
            <person name="Khurana J.P."/>
            <person name="Tyagi A.K."/>
            <person name="Gaikwad K."/>
            <person name="Singh A."/>
            <person name="Dalal V."/>
            <person name="Srivastava S."/>
            <person name="Dixit A."/>
            <person name="Pal A.K."/>
            <person name="Ghazi I.A."/>
            <person name="Yadav M."/>
            <person name="Pandit A."/>
            <person name="Bhargava A."/>
            <person name="Sureshbabu K."/>
            <person name="Batra K."/>
            <person name="Sharma T.R."/>
            <person name="Mohapatra T."/>
            <person name="Singh N.K."/>
            <person name="Messing J."/>
            <person name="Nelson A.B."/>
            <person name="Fuks G."/>
            <person name="Kavchok S."/>
            <person name="Keizer G."/>
            <person name="Linton E."/>
            <person name="Llaca V."/>
            <person name="Song R."/>
            <person name="Tanyolac B."/>
            <person name="Young S."/>
            <person name="Ho-Il K."/>
            <person name="Hahn J.H."/>
            <person name="Sangsakoo G."/>
            <person name="Vanavichit A."/>
            <person name="de Mattos Luiz.A.T."/>
            <person name="Zimmer P.D."/>
            <person name="Malone G."/>
            <person name="Dellagostin O."/>
            <person name="de Oliveira A.C."/>
            <person name="Bevan M."/>
            <person name="Bancroft I."/>
            <person name="Minx P."/>
            <person name="Cordum H."/>
            <person name="Wilson R."/>
            <person name="Cheng Z."/>
            <person name="Jin W."/>
            <person name="Jiang J."/>
            <person name="Leong S.A."/>
            <person name="Iwama H."/>
            <person name="Gojobori T."/>
            <person name="Itoh T."/>
            <person name="Niimura Y."/>
            <person name="Fujii Y."/>
            <person name="Habara T."/>
            <person name="Sakai H."/>
            <person name="Sato Y."/>
            <person name="Wilson G."/>
            <person name="Kumar K."/>
            <person name="McCouch S."/>
            <person name="Juretic N."/>
            <person name="Hoen D."/>
            <person name="Wright S."/>
            <person name="Bruskiewich R."/>
            <person name="Bureau T."/>
            <person name="Miyao A."/>
            <person name="Hirochika H."/>
            <person name="Nishikawa T."/>
            <person name="Kadowaki K."/>
            <person name="Sugiura M."/>
            <person name="Burr B."/>
            <person name="Sasaki T."/>
        </authorList>
    </citation>
    <scope>NUCLEOTIDE SEQUENCE [LARGE SCALE GENOMIC DNA]</scope>
    <source>
        <strain evidence="3">cv. Nipponbare</strain>
    </source>
</reference>
<keyword evidence="1" id="KW-1133">Transmembrane helix</keyword>
<proteinExistence type="predicted"/>
<reference evidence="3" key="2">
    <citation type="journal article" date="2008" name="Nucleic Acids Res.">
        <title>The rice annotation project database (RAP-DB): 2008 update.</title>
        <authorList>
            <consortium name="The rice annotation project (RAP)"/>
        </authorList>
    </citation>
    <scope>GENOME REANNOTATION</scope>
    <source>
        <strain evidence="3">cv. Nipponbare</strain>
    </source>
</reference>
<evidence type="ECO:0000313" key="3">
    <source>
        <dbReference type="Proteomes" id="UP000000763"/>
    </source>
</evidence>
<dbReference type="AlphaFoldDB" id="Q7F0Q4"/>
<evidence type="ECO:0000313" key="2">
    <source>
        <dbReference type="EMBL" id="BAC83356.1"/>
    </source>
</evidence>
<evidence type="ECO:0000256" key="1">
    <source>
        <dbReference type="SAM" id="Phobius"/>
    </source>
</evidence>
<name>Q7F0Q4_ORYSJ</name>
<feature type="transmembrane region" description="Helical" evidence="1">
    <location>
        <begin position="51"/>
        <end position="74"/>
    </location>
</feature>
<keyword evidence="1" id="KW-0812">Transmembrane</keyword>
<dbReference type="Proteomes" id="UP000000763">
    <property type="component" value="Chromosome 7"/>
</dbReference>
<dbReference type="EMBL" id="AP004266">
    <property type="protein sequence ID" value="BAC83356.1"/>
    <property type="molecule type" value="Genomic_DNA"/>
</dbReference>
<protein>
    <submittedName>
        <fullName evidence="2">Uncharacterized protein</fullName>
    </submittedName>
</protein>
<sequence>MGQAIRVGIFCASIRVKWEAIIFLVILEFGFRNWHRRPTPLLDHGRDNGNNLLLLLLLGVIVEITHFAFFFGLARYHPLKE</sequence>
<keyword evidence="1" id="KW-0472">Membrane</keyword>
<feature type="transmembrane region" description="Helical" evidence="1">
    <location>
        <begin position="7"/>
        <end position="31"/>
    </location>
</feature>